<dbReference type="AlphaFoldDB" id="A0A7C3J470"/>
<comment type="caution">
    <text evidence="2">The sequence shown here is derived from an EMBL/GenBank/DDBJ whole genome shotgun (WGS) entry which is preliminary data.</text>
</comment>
<dbReference type="CDD" id="cd03801">
    <property type="entry name" value="GT4_PimA-like"/>
    <property type="match status" value="1"/>
</dbReference>
<dbReference type="InterPro" id="IPR050194">
    <property type="entry name" value="Glycosyltransferase_grp1"/>
</dbReference>
<evidence type="ECO:0000259" key="1">
    <source>
        <dbReference type="Pfam" id="PF13439"/>
    </source>
</evidence>
<dbReference type="GO" id="GO:0016758">
    <property type="term" value="F:hexosyltransferase activity"/>
    <property type="evidence" value="ECO:0007669"/>
    <property type="project" value="TreeGrafter"/>
</dbReference>
<feature type="domain" description="Glycosyltransferase subfamily 4-like N-terminal" evidence="1">
    <location>
        <begin position="39"/>
        <end position="210"/>
    </location>
</feature>
<gene>
    <name evidence="2" type="ORF">ENS19_06055</name>
</gene>
<organism evidence="2">
    <name type="scientific">Candidatus Methanomethylicus mesodigestus</name>
    <dbReference type="NCBI Taxonomy" id="1867258"/>
    <lineage>
        <taxon>Archaea</taxon>
        <taxon>Thermoproteota</taxon>
        <taxon>Methanosuratincolia</taxon>
        <taxon>Candidatus Methanomethylicales</taxon>
        <taxon>Candidatus Methanomethylicaceae</taxon>
        <taxon>Candidatus Methanomethylicus</taxon>
    </lineage>
</organism>
<accession>A0A7C3J470</accession>
<name>A0A7C3J470_9CREN</name>
<protein>
    <submittedName>
        <fullName evidence="2">Glycosyltransferase</fullName>
    </submittedName>
</protein>
<dbReference type="SUPFAM" id="SSF53756">
    <property type="entry name" value="UDP-Glycosyltransferase/glycogen phosphorylase"/>
    <property type="match status" value="1"/>
</dbReference>
<dbReference type="Gene3D" id="3.40.50.2000">
    <property type="entry name" value="Glycogen Phosphorylase B"/>
    <property type="match status" value="2"/>
</dbReference>
<dbReference type="Pfam" id="PF13692">
    <property type="entry name" value="Glyco_trans_1_4"/>
    <property type="match status" value="1"/>
</dbReference>
<dbReference type="PANTHER" id="PTHR45947">
    <property type="entry name" value="SULFOQUINOVOSYL TRANSFERASE SQD2"/>
    <property type="match status" value="1"/>
</dbReference>
<sequence length="407" mass="46068">MQAFKGKQGHSYHRKAKRRWQIMKVLSAVPWQLGWDHTGLSRRLLGQLSAISAAGATVELCSHGEDADFGSFRNRKVGVNLMKGEDPLIPLFNSISFSLAFSKIADAEECDVLHCFNTTSLFIRKRGYILQMLNPTSAFVREMIEGEYPREGKYLRKIEAYDISARLEERECSSAERIIVSSEMGRGSVERFYGRDGRDVEVIPTGVDPSSVRQDYEKQKNRLKIILFPNRVSVMKGFRYMAEAMEEIRREYPSSLLVVSGRIDGFDSELMLPYIKRLREMGCATLTGFISRDALLSYYEMADVVVVPSLCDDLSLSLLDAIAMSTPLVATENTGFPRVGEVGIKVSPKDSSAIAEGAIRLLSDERLYREKREGAKKVVKDYFWTEIGKRYMDVYNRHLGDQPSSSR</sequence>
<dbReference type="Pfam" id="PF13439">
    <property type="entry name" value="Glyco_transf_4"/>
    <property type="match status" value="1"/>
</dbReference>
<proteinExistence type="predicted"/>
<dbReference type="PANTHER" id="PTHR45947:SF3">
    <property type="entry name" value="SULFOQUINOVOSYL TRANSFERASE SQD2"/>
    <property type="match status" value="1"/>
</dbReference>
<dbReference type="InterPro" id="IPR028098">
    <property type="entry name" value="Glyco_trans_4-like_N"/>
</dbReference>
<reference evidence="2" key="1">
    <citation type="journal article" date="2020" name="mSystems">
        <title>Genome- and Community-Level Interaction Insights into Carbon Utilization and Element Cycling Functions of Hydrothermarchaeota in Hydrothermal Sediment.</title>
        <authorList>
            <person name="Zhou Z."/>
            <person name="Liu Y."/>
            <person name="Xu W."/>
            <person name="Pan J."/>
            <person name="Luo Z.H."/>
            <person name="Li M."/>
        </authorList>
    </citation>
    <scope>NUCLEOTIDE SEQUENCE [LARGE SCALE GENOMIC DNA]</scope>
    <source>
        <strain evidence="2">SpSt-468</strain>
    </source>
</reference>
<keyword evidence="2" id="KW-0808">Transferase</keyword>
<evidence type="ECO:0000313" key="2">
    <source>
        <dbReference type="EMBL" id="HFK20833.1"/>
    </source>
</evidence>
<dbReference type="EMBL" id="DSTX01000011">
    <property type="protein sequence ID" value="HFK20833.1"/>
    <property type="molecule type" value="Genomic_DNA"/>
</dbReference>